<protein>
    <submittedName>
        <fullName evidence="1">Uncharacterized protein</fullName>
    </submittedName>
</protein>
<keyword evidence="2" id="KW-1185">Reference proteome</keyword>
<accession>A0A504JAK0</accession>
<dbReference type="RefSeq" id="WP_140592566.1">
    <property type="nucleotide sequence ID" value="NZ_VFWZ01000002.1"/>
</dbReference>
<dbReference type="OrthoDB" id="1435391at2"/>
<proteinExistence type="predicted"/>
<evidence type="ECO:0000313" key="1">
    <source>
        <dbReference type="EMBL" id="TPN87927.1"/>
    </source>
</evidence>
<organism evidence="1 2">
    <name type="scientific">Aquimarina algicola</name>
    <dbReference type="NCBI Taxonomy" id="2589995"/>
    <lineage>
        <taxon>Bacteria</taxon>
        <taxon>Pseudomonadati</taxon>
        <taxon>Bacteroidota</taxon>
        <taxon>Flavobacteriia</taxon>
        <taxon>Flavobacteriales</taxon>
        <taxon>Flavobacteriaceae</taxon>
        <taxon>Aquimarina</taxon>
    </lineage>
</organism>
<dbReference type="EMBL" id="VFWZ01000002">
    <property type="protein sequence ID" value="TPN87927.1"/>
    <property type="molecule type" value="Genomic_DNA"/>
</dbReference>
<reference evidence="1 2" key="1">
    <citation type="submission" date="2019-06" db="EMBL/GenBank/DDBJ databases">
        <authorList>
            <person name="Meng X."/>
        </authorList>
    </citation>
    <scope>NUCLEOTIDE SEQUENCE [LARGE SCALE GENOMIC DNA]</scope>
    <source>
        <strain evidence="1 2">M625</strain>
    </source>
</reference>
<name>A0A504JAK0_9FLAO</name>
<gene>
    <name evidence="1" type="ORF">FHK87_10160</name>
</gene>
<dbReference type="AlphaFoldDB" id="A0A504JAK0"/>
<comment type="caution">
    <text evidence="1">The sequence shown here is derived from an EMBL/GenBank/DDBJ whole genome shotgun (WGS) entry which is preliminary data.</text>
</comment>
<dbReference type="Proteomes" id="UP000315540">
    <property type="component" value="Unassembled WGS sequence"/>
</dbReference>
<sequence length="188" mass="22305">MIRFIYYTILFLSINSCANSQKTETLEIIIYNKFVDPQKEFDVLIEDFMATRLVDSLKILGRPIKTPSIKFEIDTLRATQLGISLNLAEENLKNIYQLKNTDEILNQSIVNESGQKIPISLFCKIYMKWEYYKPKIFIPNPEIYNYKDRSVVKIEFYLKNNNKKRLIEFINSYIHSGQINKWEIEIIN</sequence>
<evidence type="ECO:0000313" key="2">
    <source>
        <dbReference type="Proteomes" id="UP000315540"/>
    </source>
</evidence>